<name>A0A5J5DRC1_9PERO</name>
<dbReference type="Proteomes" id="UP000327493">
    <property type="component" value="Chromosome 1"/>
</dbReference>
<keyword evidence="2" id="KW-1185">Reference proteome</keyword>
<gene>
    <name evidence="1" type="ORF">FQN60_011268</name>
</gene>
<dbReference type="EMBL" id="VOFY01000001">
    <property type="protein sequence ID" value="KAA8595977.1"/>
    <property type="molecule type" value="Genomic_DNA"/>
</dbReference>
<organism evidence="1 2">
    <name type="scientific">Etheostoma spectabile</name>
    <name type="common">orangethroat darter</name>
    <dbReference type="NCBI Taxonomy" id="54343"/>
    <lineage>
        <taxon>Eukaryota</taxon>
        <taxon>Metazoa</taxon>
        <taxon>Chordata</taxon>
        <taxon>Craniata</taxon>
        <taxon>Vertebrata</taxon>
        <taxon>Euteleostomi</taxon>
        <taxon>Actinopterygii</taxon>
        <taxon>Neopterygii</taxon>
        <taxon>Teleostei</taxon>
        <taxon>Neoteleostei</taxon>
        <taxon>Acanthomorphata</taxon>
        <taxon>Eupercaria</taxon>
        <taxon>Perciformes</taxon>
        <taxon>Percoidei</taxon>
        <taxon>Percidae</taxon>
        <taxon>Etheostomatinae</taxon>
        <taxon>Etheostoma</taxon>
    </lineage>
</organism>
<proteinExistence type="predicted"/>
<protein>
    <submittedName>
        <fullName evidence="1">Uncharacterized protein</fullName>
    </submittedName>
</protein>
<comment type="caution">
    <text evidence="1">The sequence shown here is derived from an EMBL/GenBank/DDBJ whole genome shotgun (WGS) entry which is preliminary data.</text>
</comment>
<evidence type="ECO:0000313" key="1">
    <source>
        <dbReference type="EMBL" id="KAA8595977.1"/>
    </source>
</evidence>
<evidence type="ECO:0000313" key="2">
    <source>
        <dbReference type="Proteomes" id="UP000327493"/>
    </source>
</evidence>
<reference evidence="1 2" key="1">
    <citation type="submission" date="2019-08" db="EMBL/GenBank/DDBJ databases">
        <title>A chromosome-level genome assembly, high-density linkage maps, and genome scans reveal the genomic architecture of hybrid incompatibilities underlying speciation via character displacement in darters (Percidae: Etheostominae).</title>
        <authorList>
            <person name="Moran R.L."/>
            <person name="Catchen J.M."/>
            <person name="Fuller R.C."/>
        </authorList>
    </citation>
    <scope>NUCLEOTIDE SEQUENCE [LARGE SCALE GENOMIC DNA]</scope>
    <source>
        <strain evidence="1">EspeVRDwgs_2016</strain>
        <tissue evidence="1">Muscle</tissue>
    </source>
</reference>
<sequence length="95" mass="11134">MKSPHPPLKMIGLSMRRVCPSGGRCAAFHLNDETHQSRTEREESFHTSALTQRKRLDYKRDTEVFHSPHCKKGQRQICKYDLCIKPIKCKILFHL</sequence>
<accession>A0A5J5DRC1</accession>
<dbReference type="AlphaFoldDB" id="A0A5J5DRC1"/>